<evidence type="ECO:0000256" key="5">
    <source>
        <dbReference type="ARBA" id="ARBA00023136"/>
    </source>
</evidence>
<reference evidence="7 8" key="1">
    <citation type="submission" date="2022-11" db="EMBL/GenBank/DDBJ databases">
        <title>Minimal conservation of predation-associated metabolite biosynthetic gene clusters underscores biosynthetic potential of Myxococcota including descriptions for ten novel species: Archangium lansinium sp. nov., Myxococcus landrumus sp. nov., Nannocystis bai.</title>
        <authorList>
            <person name="Ahearne A."/>
            <person name="Stevens C."/>
            <person name="Dowd S."/>
        </authorList>
    </citation>
    <scope>NUCLEOTIDE SEQUENCE [LARGE SCALE GENOMIC DNA]</scope>
    <source>
        <strain evidence="7 8">NCWAL01</strain>
    </source>
</reference>
<comment type="similarity">
    <text evidence="2">Belongs to the UPF0382 family.</text>
</comment>
<sequence length="124" mass="12724">MMRMWIVLGAANAFLSVAAGAFGAHALKARLSQDLLAIFETGARYHMYHALGLLAVGLLAQSRPSALLSGAGWAMLAGIVLFSGSLYALALSGVRALGAITPLGGVGFLVGWALLALGAWRQTG</sequence>
<organism evidence="7 8">
    <name type="scientific">Stigmatella ashevillensis</name>
    <dbReference type="NCBI Taxonomy" id="2995309"/>
    <lineage>
        <taxon>Bacteria</taxon>
        <taxon>Pseudomonadati</taxon>
        <taxon>Myxococcota</taxon>
        <taxon>Myxococcia</taxon>
        <taxon>Myxococcales</taxon>
        <taxon>Cystobacterineae</taxon>
        <taxon>Archangiaceae</taxon>
        <taxon>Stigmatella</taxon>
    </lineage>
</organism>
<dbReference type="InterPro" id="IPR006696">
    <property type="entry name" value="DUF423"/>
</dbReference>
<name>A0ABT5DLQ2_9BACT</name>
<accession>A0ABT5DLQ2</accession>
<feature type="transmembrane region" description="Helical" evidence="6">
    <location>
        <begin position="67"/>
        <end position="90"/>
    </location>
</feature>
<dbReference type="Pfam" id="PF04241">
    <property type="entry name" value="DUF423"/>
    <property type="match status" value="1"/>
</dbReference>
<evidence type="ECO:0000256" key="2">
    <source>
        <dbReference type="ARBA" id="ARBA00009694"/>
    </source>
</evidence>
<evidence type="ECO:0000256" key="1">
    <source>
        <dbReference type="ARBA" id="ARBA00004141"/>
    </source>
</evidence>
<keyword evidence="3 6" id="KW-0812">Transmembrane</keyword>
<gene>
    <name evidence="7" type="ORF">POL68_39475</name>
</gene>
<comment type="subcellular location">
    <subcellularLocation>
        <location evidence="1">Membrane</location>
        <topology evidence="1">Multi-pass membrane protein</topology>
    </subcellularLocation>
</comment>
<dbReference type="RefSeq" id="WP_272145281.1">
    <property type="nucleotide sequence ID" value="NZ_JAQNDM010000002.1"/>
</dbReference>
<evidence type="ECO:0000256" key="3">
    <source>
        <dbReference type="ARBA" id="ARBA00022692"/>
    </source>
</evidence>
<dbReference type="PANTHER" id="PTHR43461">
    <property type="entry name" value="TRANSMEMBRANE PROTEIN 256"/>
    <property type="match status" value="1"/>
</dbReference>
<feature type="transmembrane region" description="Helical" evidence="6">
    <location>
        <begin position="42"/>
        <end position="60"/>
    </location>
</feature>
<dbReference type="EMBL" id="JAQNDM010000002">
    <property type="protein sequence ID" value="MDC0714596.1"/>
    <property type="molecule type" value="Genomic_DNA"/>
</dbReference>
<keyword evidence="4 6" id="KW-1133">Transmembrane helix</keyword>
<dbReference type="PANTHER" id="PTHR43461:SF1">
    <property type="entry name" value="TRANSMEMBRANE PROTEIN 256"/>
    <property type="match status" value="1"/>
</dbReference>
<comment type="caution">
    <text evidence="7">The sequence shown here is derived from an EMBL/GenBank/DDBJ whole genome shotgun (WGS) entry which is preliminary data.</text>
</comment>
<evidence type="ECO:0000256" key="4">
    <source>
        <dbReference type="ARBA" id="ARBA00022989"/>
    </source>
</evidence>
<dbReference type="Proteomes" id="UP001221838">
    <property type="component" value="Unassembled WGS sequence"/>
</dbReference>
<feature type="transmembrane region" description="Helical" evidence="6">
    <location>
        <begin position="96"/>
        <end position="120"/>
    </location>
</feature>
<protein>
    <submittedName>
        <fullName evidence="7">DUF423 domain-containing protein</fullName>
    </submittedName>
</protein>
<evidence type="ECO:0000256" key="6">
    <source>
        <dbReference type="SAM" id="Phobius"/>
    </source>
</evidence>
<keyword evidence="8" id="KW-1185">Reference proteome</keyword>
<evidence type="ECO:0000313" key="7">
    <source>
        <dbReference type="EMBL" id="MDC0714596.1"/>
    </source>
</evidence>
<evidence type="ECO:0000313" key="8">
    <source>
        <dbReference type="Proteomes" id="UP001221838"/>
    </source>
</evidence>
<keyword evidence="5 6" id="KW-0472">Membrane</keyword>
<proteinExistence type="inferred from homology"/>